<dbReference type="PRINTS" id="PR00069">
    <property type="entry name" value="ALDKETRDTASE"/>
</dbReference>
<dbReference type="Proteomes" id="UP000250003">
    <property type="component" value="Chromosome"/>
</dbReference>
<dbReference type="PANTHER" id="PTHR43364">
    <property type="entry name" value="NADH-SPECIFIC METHYLGLYOXAL REDUCTASE-RELATED"/>
    <property type="match status" value="1"/>
</dbReference>
<dbReference type="RefSeq" id="WP_111918803.1">
    <property type="nucleotide sequence ID" value="NZ_CAUWHR010000049.1"/>
</dbReference>
<dbReference type="KEGG" id="blau:DQQ01_04665"/>
<dbReference type="SUPFAM" id="SSF51430">
    <property type="entry name" value="NAD(P)-linked oxidoreductase"/>
    <property type="match status" value="1"/>
</dbReference>
<dbReference type="EMBL" id="CP030280">
    <property type="protein sequence ID" value="AWY97554.1"/>
    <property type="molecule type" value="Genomic_DNA"/>
</dbReference>
<dbReference type="AlphaFoldDB" id="A0A2Z4U9L3"/>
<accession>A0A2Z4U9L3</accession>
<protein>
    <submittedName>
        <fullName evidence="2">Aldo/keto reductase family oxidoreductase</fullName>
    </submittedName>
</protein>
<dbReference type="PANTHER" id="PTHR43364:SF1">
    <property type="entry name" value="OXIDOREDUCTASE YDHF"/>
    <property type="match status" value="1"/>
</dbReference>
<gene>
    <name evidence="2" type="ORF">DQQ01_04665</name>
</gene>
<keyword evidence="3" id="KW-1185">Reference proteome</keyword>
<evidence type="ECO:0000313" key="3">
    <source>
        <dbReference type="Proteomes" id="UP000250003"/>
    </source>
</evidence>
<evidence type="ECO:0000313" key="2">
    <source>
        <dbReference type="EMBL" id="AWY97554.1"/>
    </source>
</evidence>
<dbReference type="GO" id="GO:0005829">
    <property type="term" value="C:cytosol"/>
    <property type="evidence" value="ECO:0007669"/>
    <property type="project" value="TreeGrafter"/>
</dbReference>
<organism evidence="2 3">
    <name type="scientific">Blautia argi</name>
    <dbReference type="NCBI Taxonomy" id="1912897"/>
    <lineage>
        <taxon>Bacteria</taxon>
        <taxon>Bacillati</taxon>
        <taxon>Bacillota</taxon>
        <taxon>Clostridia</taxon>
        <taxon>Lachnospirales</taxon>
        <taxon>Lachnospiraceae</taxon>
        <taxon>Blautia</taxon>
    </lineage>
</organism>
<dbReference type="Gene3D" id="3.20.20.100">
    <property type="entry name" value="NADP-dependent oxidoreductase domain"/>
    <property type="match status" value="1"/>
</dbReference>
<sequence length="305" mass="34636">MKRIKLGRTELEIPEIGLGCMRITELKSEAKIRELLETALENGINFFDHADIYAGGEAEAAFGKAMDSTLREKIILQSKCGIRPGVAYDFSKRHILQTVDASLKRLKTDYLDILLLHRPDTLMEPEEVAEAFRILEESGKVRYFGVSNENSMQIEFLNKYCNGKIMVDQLQFSIAHCDIIDSGIHVNIHSEAGANRDGSILEYCRLKGITIQAWSPFQYGMFEGVFLNNEKFPELNKKIDELAEKYDVTNNAIAVAWILRHPAKIQTIVGTTNKQRLIDICKASDIKLTRDEWYALYMEAGKILP</sequence>
<reference evidence="3" key="1">
    <citation type="submission" date="2018-06" db="EMBL/GenBank/DDBJ databases">
        <title>Description of Blautia argi sp. nov., a new anaerobic isolated from dog feces.</title>
        <authorList>
            <person name="Chang Y.-H."/>
            <person name="Paek J."/>
            <person name="Shin Y."/>
        </authorList>
    </citation>
    <scope>NUCLEOTIDE SEQUENCE [LARGE SCALE GENOMIC DNA]</scope>
    <source>
        <strain evidence="3">KCTC 15426</strain>
    </source>
</reference>
<dbReference type="Pfam" id="PF00248">
    <property type="entry name" value="Aldo_ket_red"/>
    <property type="match status" value="1"/>
</dbReference>
<dbReference type="CDD" id="cd19092">
    <property type="entry name" value="AKR_BsYcsN_EcYdhF-like"/>
    <property type="match status" value="1"/>
</dbReference>
<dbReference type="InterPro" id="IPR023210">
    <property type="entry name" value="NADP_OxRdtase_dom"/>
</dbReference>
<dbReference type="OrthoDB" id="9773828at2"/>
<dbReference type="GO" id="GO:0016491">
    <property type="term" value="F:oxidoreductase activity"/>
    <property type="evidence" value="ECO:0007669"/>
    <property type="project" value="InterPro"/>
</dbReference>
<evidence type="ECO:0000259" key="1">
    <source>
        <dbReference type="Pfam" id="PF00248"/>
    </source>
</evidence>
<proteinExistence type="predicted"/>
<dbReference type="InterPro" id="IPR050523">
    <property type="entry name" value="AKR_Detox_Biosynth"/>
</dbReference>
<name>A0A2Z4U9L3_9FIRM</name>
<feature type="domain" description="NADP-dependent oxidoreductase" evidence="1">
    <location>
        <begin position="15"/>
        <end position="294"/>
    </location>
</feature>
<dbReference type="InterPro" id="IPR020471">
    <property type="entry name" value="AKR"/>
</dbReference>
<dbReference type="InterPro" id="IPR036812">
    <property type="entry name" value="NAD(P)_OxRdtase_dom_sf"/>
</dbReference>